<dbReference type="GO" id="GO:0043546">
    <property type="term" value="F:molybdopterin cofactor binding"/>
    <property type="evidence" value="ECO:0007669"/>
    <property type="project" value="InterPro"/>
</dbReference>
<evidence type="ECO:0000259" key="19">
    <source>
        <dbReference type="PROSITE" id="PS51384"/>
    </source>
</evidence>
<dbReference type="SMART" id="SM01117">
    <property type="entry name" value="Cyt-b5"/>
    <property type="match status" value="1"/>
</dbReference>
<dbReference type="InterPro" id="IPR036374">
    <property type="entry name" value="OxRdtase_Mopterin-bd_sf"/>
</dbReference>
<dbReference type="Gene3D" id="2.60.40.650">
    <property type="match status" value="1"/>
</dbReference>
<dbReference type="InterPro" id="IPR039261">
    <property type="entry name" value="FNR_nucleotide-bd"/>
</dbReference>
<dbReference type="GO" id="GO:0020037">
    <property type="term" value="F:heme binding"/>
    <property type="evidence" value="ECO:0007669"/>
    <property type="project" value="InterPro"/>
</dbReference>
<dbReference type="InterPro" id="IPR001199">
    <property type="entry name" value="Cyt_B5-like_heme/steroid-bd"/>
</dbReference>
<dbReference type="SUPFAM" id="SSF81296">
    <property type="entry name" value="E set domains"/>
    <property type="match status" value="1"/>
</dbReference>
<evidence type="ECO:0000256" key="10">
    <source>
        <dbReference type="ARBA" id="ARBA00022827"/>
    </source>
</evidence>
<comment type="cofactor">
    <cofactor evidence="1">
        <name>heme</name>
        <dbReference type="ChEBI" id="CHEBI:30413"/>
    </cofactor>
</comment>
<dbReference type="PROSITE" id="PS00191">
    <property type="entry name" value="CYTOCHROME_B5_1"/>
    <property type="match status" value="1"/>
</dbReference>
<feature type="binding site" evidence="17">
    <location>
        <position position="142"/>
    </location>
    <ligand>
        <name>Mo-molybdopterin</name>
        <dbReference type="ChEBI" id="CHEBI:71302"/>
    </ligand>
    <ligandPart>
        <name>Mo</name>
        <dbReference type="ChEBI" id="CHEBI:28685"/>
    </ligandPart>
</feature>
<evidence type="ECO:0000256" key="13">
    <source>
        <dbReference type="ARBA" id="ARBA00023027"/>
    </source>
</evidence>
<feature type="domain" description="Cytochrome b5 heme-binding" evidence="18">
    <location>
        <begin position="497"/>
        <end position="572"/>
    </location>
</feature>
<evidence type="ECO:0000256" key="7">
    <source>
        <dbReference type="ARBA" id="ARBA00022617"/>
    </source>
</evidence>
<dbReference type="PRINTS" id="PR00363">
    <property type="entry name" value="CYTOCHROMEB5"/>
</dbReference>
<evidence type="ECO:0000256" key="15">
    <source>
        <dbReference type="ARBA" id="ARBA00023157"/>
    </source>
</evidence>
<dbReference type="InterPro" id="IPR017927">
    <property type="entry name" value="FAD-bd_FR_type"/>
</dbReference>
<comment type="function">
    <text evidence="3 16">Nitrate reductase is a key enzyme involved in the first step of nitrate assimilation in plants, fungi and bacteria.</text>
</comment>
<dbReference type="GO" id="GO:0008482">
    <property type="term" value="F:sulfite oxidase activity"/>
    <property type="evidence" value="ECO:0007669"/>
    <property type="project" value="TreeGrafter"/>
</dbReference>
<evidence type="ECO:0000256" key="17">
    <source>
        <dbReference type="PIRSR" id="PIRSR000233-1"/>
    </source>
</evidence>
<dbReference type="AlphaFoldDB" id="A0A835XSZ1"/>
<dbReference type="PRINTS" id="PR00407">
    <property type="entry name" value="EUMOPTERIN"/>
</dbReference>
<dbReference type="PANTHER" id="PTHR19372:SF7">
    <property type="entry name" value="SULFITE OXIDASE, MITOCHONDRIAL"/>
    <property type="match status" value="1"/>
</dbReference>
<gene>
    <name evidence="20" type="ORF">HYH03_012346</name>
</gene>
<dbReference type="PIRSF" id="PIRSF000233">
    <property type="entry name" value="Nitr_rd_NADH"/>
    <property type="match status" value="1"/>
</dbReference>
<dbReference type="FunFam" id="3.10.120.10:FF:000007">
    <property type="entry name" value="Sulfite oxidase, mitochondrial"/>
    <property type="match status" value="1"/>
</dbReference>
<protein>
    <recommendedName>
        <fullName evidence="16">Nitrate reductase</fullName>
    </recommendedName>
</protein>
<name>A0A835XSZ1_9CHLO</name>
<dbReference type="FunFam" id="2.40.30.10:FF:000021">
    <property type="entry name" value="NADH-cytochrome b5 reductase"/>
    <property type="match status" value="1"/>
</dbReference>
<dbReference type="Pfam" id="PF00175">
    <property type="entry name" value="NAD_binding_1"/>
    <property type="match status" value="1"/>
</dbReference>
<dbReference type="InterPro" id="IPR014756">
    <property type="entry name" value="Ig_E-set"/>
</dbReference>
<dbReference type="GO" id="GO:0042128">
    <property type="term" value="P:nitrate assimilation"/>
    <property type="evidence" value="ECO:0007669"/>
    <property type="project" value="UniProtKB-KW"/>
</dbReference>
<dbReference type="InterPro" id="IPR001709">
    <property type="entry name" value="Flavoprot_Pyr_Nucl_cyt_Rdtase"/>
</dbReference>
<dbReference type="FunFam" id="3.40.50.80:FF:000025">
    <property type="entry name" value="Nitrate reductase [NADH]"/>
    <property type="match status" value="1"/>
</dbReference>
<evidence type="ECO:0000256" key="5">
    <source>
        <dbReference type="ARBA" id="ARBA00011738"/>
    </source>
</evidence>
<evidence type="ECO:0000256" key="3">
    <source>
        <dbReference type="ARBA" id="ARBA00003838"/>
    </source>
</evidence>
<dbReference type="GO" id="GO:0006809">
    <property type="term" value="P:nitric oxide biosynthetic process"/>
    <property type="evidence" value="ECO:0007669"/>
    <property type="project" value="InterPro"/>
</dbReference>
<dbReference type="SUPFAM" id="SSF56524">
    <property type="entry name" value="Oxidoreductase molybdopterin-binding domain"/>
    <property type="match status" value="1"/>
</dbReference>
<evidence type="ECO:0000256" key="1">
    <source>
        <dbReference type="ARBA" id="ARBA00001971"/>
    </source>
</evidence>
<comment type="subunit">
    <text evidence="5">Homodimer.</text>
</comment>
<dbReference type="FunFam" id="3.90.420.10:FF:000003">
    <property type="entry name" value="Nitrate reductase"/>
    <property type="match status" value="1"/>
</dbReference>
<evidence type="ECO:0000313" key="20">
    <source>
        <dbReference type="EMBL" id="KAG2489120.1"/>
    </source>
</evidence>
<proteinExistence type="inferred from homology"/>
<dbReference type="InterPro" id="IPR000572">
    <property type="entry name" value="OxRdtase_Mopterin-bd_dom"/>
</dbReference>
<dbReference type="InterPro" id="IPR008333">
    <property type="entry name" value="Cbr1-like_FAD-bd_dom"/>
</dbReference>
<keyword evidence="10" id="KW-0274">FAD</keyword>
<dbReference type="GO" id="GO:0006790">
    <property type="term" value="P:sulfur compound metabolic process"/>
    <property type="evidence" value="ECO:0007669"/>
    <property type="project" value="TreeGrafter"/>
</dbReference>
<dbReference type="InterPro" id="IPR022407">
    <property type="entry name" value="OxRdtase_Mopterin_BS"/>
</dbReference>
<dbReference type="InterPro" id="IPR018506">
    <property type="entry name" value="Cyt_B5_heme-BS"/>
</dbReference>
<sequence>MTVENPQAVPAGCIVSQAVELGAPWEAPLGPESPEWAEHVLPAQVDKKDQDTPDNWVRRDPRILRLTGRHPLNCEPPMDVLMSYGFITPPAVHFVRNHGAAPRIPWSEHRIEINGLVDKPLVLSMDELVALPSITFPCTLVCAGNRRKEENMLKKSIGFNWGPCATSTTYWTGVRLCDLLKLAGIKTPEEGANFVSFRGPKGELPKGEDGSYGTSLTYTKAMDPSSDVIIAYKQNHRWLTPDHGFPVRIIIPGFIGGRMVKWLNEITVTREESQNFYHFMDNRVLPSHVDEALAKAEGWWYKPEFIINDLNINSAVARPWHDEVIRLDANRPYTMKGYAYAGGGRKIIRAEVSFDDGKTWRLGDIQRFEKPNQYGKYWCWVHWTLEVNTFDFLGAKEVLLRAWDETMNTQPAVITWNVMGMMNNCYFRIKIHPQVEEDGVMALRFQHPAPVELGDKGHSGWREEDNFVQQAVAAARDAAAAPPVPPPVAAAAGASGRAVYTMEEVAQHASEESCWFVHEGKVYDATPYLGDHPGGAESILISAGMDATDEFNGIHSSKAKAMLAQYYIGDLVASKPAEATANGNGVHAEAQPVASTSAPAADPLVVLTGRAKVKLPLVEKIIVSPNTRIFRFGLPSPEHRIGLPCGKHVFVYAHINGENVMRAYTPISADEDKGRLDMLIKVYYANEHPQFPEGGKMSQHFESLQIGDCLEFKGPLGHFVYDGCGNYTINSKAHKHATHMSFIAGGTGITPCYAVIKAALKDPNDATQLSLIFANNTEADILLREELDELANNHPDRFHLWYVVSTPTNPETWKYGVGRVSPELFKQHLFPCTGPESLSLMCGPPGMIEHCCLPWLADMGYSKEQMIQF</sequence>
<keyword evidence="12" id="KW-0408">Iron</keyword>
<dbReference type="Pfam" id="PF00970">
    <property type="entry name" value="FAD_binding_6"/>
    <property type="match status" value="1"/>
</dbReference>
<accession>A0A835XSZ1</accession>
<organism evidence="20 21">
    <name type="scientific">Edaphochlamys debaryana</name>
    <dbReference type="NCBI Taxonomy" id="47281"/>
    <lineage>
        <taxon>Eukaryota</taxon>
        <taxon>Viridiplantae</taxon>
        <taxon>Chlorophyta</taxon>
        <taxon>core chlorophytes</taxon>
        <taxon>Chlorophyceae</taxon>
        <taxon>CS clade</taxon>
        <taxon>Chlamydomonadales</taxon>
        <taxon>Chlamydomonadales incertae sedis</taxon>
        <taxon>Edaphochlamys</taxon>
    </lineage>
</organism>
<comment type="caution">
    <text evidence="20">The sequence shown here is derived from an EMBL/GenBank/DDBJ whole genome shotgun (WGS) entry which is preliminary data.</text>
</comment>
<dbReference type="FunFam" id="2.60.40.650:FF:000001">
    <property type="entry name" value="Nitrate reductase"/>
    <property type="match status" value="1"/>
</dbReference>
<dbReference type="GO" id="GO:0030151">
    <property type="term" value="F:molybdenum ion binding"/>
    <property type="evidence" value="ECO:0007669"/>
    <property type="project" value="InterPro"/>
</dbReference>
<keyword evidence="6 17" id="KW-0500">Molybdenum</keyword>
<evidence type="ECO:0000256" key="11">
    <source>
        <dbReference type="ARBA" id="ARBA00023002"/>
    </source>
</evidence>
<evidence type="ECO:0000259" key="18">
    <source>
        <dbReference type="PROSITE" id="PS50255"/>
    </source>
</evidence>
<comment type="similarity">
    <text evidence="4 16">Belongs to the nitrate reductase family.</text>
</comment>
<dbReference type="Gene3D" id="3.90.420.10">
    <property type="entry name" value="Oxidoreductase, molybdopterin-binding domain"/>
    <property type="match status" value="1"/>
</dbReference>
<dbReference type="SUPFAM" id="SSF63380">
    <property type="entry name" value="Riboflavin synthase domain-like"/>
    <property type="match status" value="1"/>
</dbReference>
<dbReference type="SUPFAM" id="SSF55856">
    <property type="entry name" value="Cytochrome b5-like heme/steroid binding domain"/>
    <property type="match status" value="1"/>
</dbReference>
<dbReference type="InterPro" id="IPR008335">
    <property type="entry name" value="Mopterin_OxRdtase_euk"/>
</dbReference>
<dbReference type="CDD" id="cd02112">
    <property type="entry name" value="eukary_NR_Moco"/>
    <property type="match status" value="1"/>
</dbReference>
<dbReference type="PROSITE" id="PS51384">
    <property type="entry name" value="FAD_FR"/>
    <property type="match status" value="1"/>
</dbReference>
<dbReference type="Gene3D" id="2.40.30.10">
    <property type="entry name" value="Translation factors"/>
    <property type="match status" value="1"/>
</dbReference>
<dbReference type="InterPro" id="IPR012137">
    <property type="entry name" value="Nitr_rd_NADH"/>
</dbReference>
<comment type="cofactor">
    <cofactor evidence="2">
        <name>FAD</name>
        <dbReference type="ChEBI" id="CHEBI:57692"/>
    </cofactor>
</comment>
<dbReference type="OrthoDB" id="432685at2759"/>
<dbReference type="InterPro" id="IPR036400">
    <property type="entry name" value="Cyt_B5-like_heme/steroid_sf"/>
</dbReference>
<evidence type="ECO:0000256" key="8">
    <source>
        <dbReference type="ARBA" id="ARBA00022630"/>
    </source>
</evidence>
<dbReference type="Pfam" id="PF00174">
    <property type="entry name" value="Oxidored_molyb"/>
    <property type="match status" value="1"/>
</dbReference>
<evidence type="ECO:0000256" key="12">
    <source>
        <dbReference type="ARBA" id="ARBA00023004"/>
    </source>
</evidence>
<keyword evidence="21" id="KW-1185">Reference proteome</keyword>
<dbReference type="Pfam" id="PF00173">
    <property type="entry name" value="Cyt-b5"/>
    <property type="match status" value="1"/>
</dbReference>
<evidence type="ECO:0000313" key="21">
    <source>
        <dbReference type="Proteomes" id="UP000612055"/>
    </source>
</evidence>
<dbReference type="InterPro" id="IPR001433">
    <property type="entry name" value="OxRdtase_FAD/NAD-bd"/>
</dbReference>
<dbReference type="PROSITE" id="PS00559">
    <property type="entry name" value="MOLYBDOPTERIN_EUK"/>
    <property type="match status" value="1"/>
</dbReference>
<keyword evidence="14 16" id="KW-0534">Nitrate assimilation</keyword>
<dbReference type="Proteomes" id="UP000612055">
    <property type="component" value="Unassembled WGS sequence"/>
</dbReference>
<keyword evidence="9 17" id="KW-0479">Metal-binding</keyword>
<dbReference type="PRINTS" id="PR00371">
    <property type="entry name" value="FPNCR"/>
</dbReference>
<dbReference type="PANTHER" id="PTHR19372">
    <property type="entry name" value="SULFITE REDUCTASE"/>
    <property type="match status" value="1"/>
</dbReference>
<reference evidence="20" key="1">
    <citation type="journal article" date="2020" name="bioRxiv">
        <title>Comparative genomics of Chlamydomonas.</title>
        <authorList>
            <person name="Craig R.J."/>
            <person name="Hasan A.R."/>
            <person name="Ness R.W."/>
            <person name="Keightley P.D."/>
        </authorList>
    </citation>
    <scope>NUCLEOTIDE SEQUENCE</scope>
    <source>
        <strain evidence="20">CCAP 11/70</strain>
    </source>
</reference>
<keyword evidence="15" id="KW-1015">Disulfide bond</keyword>
<keyword evidence="11" id="KW-0560">Oxidoreductase</keyword>
<evidence type="ECO:0000256" key="2">
    <source>
        <dbReference type="ARBA" id="ARBA00001974"/>
    </source>
</evidence>
<evidence type="ECO:0000256" key="9">
    <source>
        <dbReference type="ARBA" id="ARBA00022723"/>
    </source>
</evidence>
<dbReference type="SUPFAM" id="SSF52343">
    <property type="entry name" value="Ferredoxin reductase-like, C-terminal NADP-linked domain"/>
    <property type="match status" value="1"/>
</dbReference>
<evidence type="ECO:0000256" key="16">
    <source>
        <dbReference type="PIRNR" id="PIRNR000233"/>
    </source>
</evidence>
<comment type="cofactor">
    <cofactor evidence="17">
        <name>Mo-molybdopterin</name>
        <dbReference type="ChEBI" id="CHEBI:71302"/>
    </cofactor>
    <text evidence="17">Binds 1 Mo-molybdopterin (Mo-MPT) cofactor per subunit.</text>
</comment>
<dbReference type="Gene3D" id="3.10.120.10">
    <property type="entry name" value="Cytochrome b5-like heme/steroid binding domain"/>
    <property type="match status" value="1"/>
</dbReference>
<evidence type="ECO:0000256" key="4">
    <source>
        <dbReference type="ARBA" id="ARBA00006253"/>
    </source>
</evidence>
<evidence type="ECO:0000256" key="14">
    <source>
        <dbReference type="ARBA" id="ARBA00023063"/>
    </source>
</evidence>
<keyword evidence="7" id="KW-0349">Heme</keyword>
<dbReference type="Gene3D" id="3.40.50.80">
    <property type="entry name" value="Nucleotide-binding domain of ferredoxin-NADP reductase (FNR) module"/>
    <property type="match status" value="1"/>
</dbReference>
<dbReference type="Pfam" id="PF03404">
    <property type="entry name" value="Mo-co_dimer"/>
    <property type="match status" value="1"/>
</dbReference>
<dbReference type="EMBL" id="JAEHOE010000076">
    <property type="protein sequence ID" value="KAG2489120.1"/>
    <property type="molecule type" value="Genomic_DNA"/>
</dbReference>
<dbReference type="GO" id="GO:0009416">
    <property type="term" value="P:response to light stimulus"/>
    <property type="evidence" value="ECO:0007669"/>
    <property type="project" value="UniProtKB-ARBA"/>
</dbReference>
<feature type="domain" description="FAD-binding FR-type" evidence="19">
    <location>
        <begin position="610"/>
        <end position="722"/>
    </location>
</feature>
<evidence type="ECO:0000256" key="6">
    <source>
        <dbReference type="ARBA" id="ARBA00022505"/>
    </source>
</evidence>
<keyword evidence="13" id="KW-0520">NAD</keyword>
<dbReference type="InterPro" id="IPR005066">
    <property type="entry name" value="MoCF_OxRdtse_dimer"/>
</dbReference>
<dbReference type="PRINTS" id="PR00406">
    <property type="entry name" value="CYTB5RDTASE"/>
</dbReference>
<dbReference type="InterPro" id="IPR017938">
    <property type="entry name" value="Riboflavin_synthase-like_b-brl"/>
</dbReference>
<dbReference type="GO" id="GO:0050464">
    <property type="term" value="F:nitrate reductase (NADPH) activity"/>
    <property type="evidence" value="ECO:0007669"/>
    <property type="project" value="InterPro"/>
</dbReference>
<dbReference type="CDD" id="cd06183">
    <property type="entry name" value="cyt_b5_reduct_like"/>
    <property type="match status" value="1"/>
</dbReference>
<dbReference type="PROSITE" id="PS50255">
    <property type="entry name" value="CYTOCHROME_B5_2"/>
    <property type="match status" value="1"/>
</dbReference>
<keyword evidence="8" id="KW-0285">Flavoprotein</keyword>